<dbReference type="SUPFAM" id="SSF53098">
    <property type="entry name" value="Ribonuclease H-like"/>
    <property type="match status" value="1"/>
</dbReference>
<keyword evidence="3" id="KW-1185">Reference proteome</keyword>
<dbReference type="InterPro" id="IPR044730">
    <property type="entry name" value="RNase_H-like_dom_plant"/>
</dbReference>
<dbReference type="AlphaFoldDB" id="A0A835JPI1"/>
<dbReference type="InterPro" id="IPR053151">
    <property type="entry name" value="RNase_H-like"/>
</dbReference>
<organism evidence="2 3">
    <name type="scientific">Salix dunnii</name>
    <dbReference type="NCBI Taxonomy" id="1413687"/>
    <lineage>
        <taxon>Eukaryota</taxon>
        <taxon>Viridiplantae</taxon>
        <taxon>Streptophyta</taxon>
        <taxon>Embryophyta</taxon>
        <taxon>Tracheophyta</taxon>
        <taxon>Spermatophyta</taxon>
        <taxon>Magnoliopsida</taxon>
        <taxon>eudicotyledons</taxon>
        <taxon>Gunneridae</taxon>
        <taxon>Pentapetalae</taxon>
        <taxon>rosids</taxon>
        <taxon>fabids</taxon>
        <taxon>Malpighiales</taxon>
        <taxon>Salicaceae</taxon>
        <taxon>Saliceae</taxon>
        <taxon>Salix</taxon>
    </lineage>
</organism>
<dbReference type="EMBL" id="JADGMS010000011">
    <property type="protein sequence ID" value="KAF9672258.1"/>
    <property type="molecule type" value="Genomic_DNA"/>
</dbReference>
<dbReference type="Proteomes" id="UP000657918">
    <property type="component" value="Chromosome 11"/>
</dbReference>
<dbReference type="InterPro" id="IPR012337">
    <property type="entry name" value="RNaseH-like_sf"/>
</dbReference>
<dbReference type="InterPro" id="IPR002156">
    <property type="entry name" value="RNaseH_domain"/>
</dbReference>
<protein>
    <recommendedName>
        <fullName evidence="1">RNase H type-1 domain-containing protein</fullName>
    </recommendedName>
</protein>
<evidence type="ECO:0000259" key="1">
    <source>
        <dbReference type="Pfam" id="PF13456"/>
    </source>
</evidence>
<dbReference type="GO" id="GO:0004523">
    <property type="term" value="F:RNA-DNA hybrid ribonuclease activity"/>
    <property type="evidence" value="ECO:0007669"/>
    <property type="project" value="InterPro"/>
</dbReference>
<proteinExistence type="predicted"/>
<dbReference type="InterPro" id="IPR036397">
    <property type="entry name" value="RNaseH_sf"/>
</dbReference>
<evidence type="ECO:0000313" key="3">
    <source>
        <dbReference type="Proteomes" id="UP000657918"/>
    </source>
</evidence>
<name>A0A835JPI1_9ROSI</name>
<dbReference type="OrthoDB" id="1841727at2759"/>
<dbReference type="Gene3D" id="3.30.420.10">
    <property type="entry name" value="Ribonuclease H-like superfamily/Ribonuclease H"/>
    <property type="match status" value="1"/>
</dbReference>
<feature type="domain" description="RNase H type-1" evidence="1">
    <location>
        <begin position="46"/>
        <end position="120"/>
    </location>
</feature>
<dbReference type="GO" id="GO:0003676">
    <property type="term" value="F:nucleic acid binding"/>
    <property type="evidence" value="ECO:0007669"/>
    <property type="project" value="InterPro"/>
</dbReference>
<dbReference type="CDD" id="cd06222">
    <property type="entry name" value="RNase_H_like"/>
    <property type="match status" value="1"/>
</dbReference>
<dbReference type="Pfam" id="PF13456">
    <property type="entry name" value="RVT_3"/>
    <property type="match status" value="1"/>
</dbReference>
<gene>
    <name evidence="2" type="ORF">SADUNF_Sadunf11G0022500</name>
</gene>
<dbReference type="PANTHER" id="PTHR47723">
    <property type="entry name" value="OS05G0353850 PROTEIN"/>
    <property type="match status" value="1"/>
</dbReference>
<accession>A0A835JPI1</accession>
<dbReference type="PANTHER" id="PTHR47723:SF23">
    <property type="entry name" value="REVERSE TRANSCRIPTASE-LIKE PROTEIN"/>
    <property type="match status" value="1"/>
</dbReference>
<sequence length="137" mass="15547">MLSFTNILRCQRRRIESPVRIFIRNLHRDPVPMPWEKPHIGWTKLNFDGSCKDSAGKASFGGVFRNHEAEFILCYAESIGRTTIVIAELAALQRGLELVLENGWSNVWLEGDSKSLVDINVEKKLVSVTKHIDKLAT</sequence>
<comment type="caution">
    <text evidence="2">The sequence shown here is derived from an EMBL/GenBank/DDBJ whole genome shotgun (WGS) entry which is preliminary data.</text>
</comment>
<reference evidence="2 3" key="1">
    <citation type="submission" date="2020-10" db="EMBL/GenBank/DDBJ databases">
        <title>Plant Genome Project.</title>
        <authorList>
            <person name="Zhang R.-G."/>
        </authorList>
    </citation>
    <scope>NUCLEOTIDE SEQUENCE [LARGE SCALE GENOMIC DNA]</scope>
    <source>
        <strain evidence="2">FAFU-HL-1</strain>
        <tissue evidence="2">Leaf</tissue>
    </source>
</reference>
<evidence type="ECO:0000313" key="2">
    <source>
        <dbReference type="EMBL" id="KAF9672258.1"/>
    </source>
</evidence>